<keyword evidence="2 4" id="KW-0274">FAD</keyword>
<dbReference type="GO" id="GO:0004497">
    <property type="term" value="F:monooxygenase activity"/>
    <property type="evidence" value="ECO:0007669"/>
    <property type="project" value="UniProtKB-KW"/>
</dbReference>
<protein>
    <submittedName>
        <fullName evidence="7">4-hydroxyphenylacetate 3-monooxygenase</fullName>
    </submittedName>
</protein>
<dbReference type="GeneID" id="45655868"/>
<dbReference type="SUPFAM" id="SSF56645">
    <property type="entry name" value="Acyl-CoA dehydrogenase NM domain-like"/>
    <property type="match status" value="1"/>
</dbReference>
<dbReference type="InterPro" id="IPR036250">
    <property type="entry name" value="AcylCo_DH-like_C"/>
</dbReference>
<evidence type="ECO:0000256" key="2">
    <source>
        <dbReference type="ARBA" id="ARBA00022827"/>
    </source>
</evidence>
<dbReference type="RefSeq" id="WP_049582879.1">
    <property type="nucleotide sequence ID" value="NZ_CAWQXX010000020.1"/>
</dbReference>
<feature type="binding site" evidence="4">
    <location>
        <position position="190"/>
    </location>
    <ligand>
        <name>FAD</name>
        <dbReference type="ChEBI" id="CHEBI:57692"/>
    </ligand>
</feature>
<name>A0A1G5RCW9_PHOLU</name>
<gene>
    <name evidence="7" type="ORF">SAMN02982990_03661</name>
</gene>
<sequence length="483" mass="54901">MSRARTGEEYIESLRDGRTIFLNGEKITNHVDHPAFRNAIRTVASLYDYQAEHADRMTFETSAGKRVGLYWELPTTREKLIARGEAAYDWAMRSCGWLGRSPDHVSSGIAGMMTHLEIFEEYSKDRAEALKNYYLYVRDNDIYLAFTLINPQGDRSKMPSEHVKNVFHTLGVLEEKPQGIIVRGAKMLGTAAVLAEEVVVGVLNPLKEGVDDKYALSFALPLNTKGIKILSRKSYEIGSNKFDSPLAHQFDENDAVVYFDDVFVPWERVFVYKNTEMCRQQFLATSADVLMDVQGMARYAVKLHFLTGLAHQLTEAIGVNEFPAVRESLAELACYATNIEGLFRGLISHPDRYNEYYIPNRLQLYACQVVLQSTYPKVIENIRKLSGGGVIMLPSNYIDLANPEIRDLIEKTQYSTLLAPIERVKLLKLVWDAIGSEFASRHTQYEIFYSGARHVALSRLYDKYDWDFAKSMCRGILDSIDVS</sequence>
<keyword evidence="8" id="KW-1185">Reference proteome</keyword>
<accession>A0A1G5RCW9</accession>
<dbReference type="InterPro" id="IPR024719">
    <property type="entry name" value="HpaB/PvcC/4-BUDH_C"/>
</dbReference>
<reference evidence="8" key="1">
    <citation type="submission" date="2016-10" db="EMBL/GenBank/DDBJ databases">
        <authorList>
            <person name="Varghese N."/>
            <person name="Submissions S."/>
        </authorList>
    </citation>
    <scope>NUCLEOTIDE SEQUENCE [LARGE SCALE GENOMIC DNA]</scope>
    <source>
        <strain evidence="8">ATCC 29999</strain>
    </source>
</reference>
<evidence type="ECO:0000256" key="3">
    <source>
        <dbReference type="ARBA" id="ARBA00023002"/>
    </source>
</evidence>
<dbReference type="InterPro" id="IPR024674">
    <property type="entry name" value="HpaB/PvcC/4-BUDH_N"/>
</dbReference>
<proteinExistence type="predicted"/>
<dbReference type="AlphaFoldDB" id="A0A1G5RCW9"/>
<dbReference type="PANTHER" id="PTHR36117:SF3">
    <property type="entry name" value="4-HYDROXYPHENYLACETATE 3-MONOOXYGENASE-RELATED"/>
    <property type="match status" value="1"/>
</dbReference>
<dbReference type="InterPro" id="IPR009100">
    <property type="entry name" value="AcylCoA_DH/oxidase_NM_dom_sf"/>
</dbReference>
<dbReference type="EMBL" id="FMWJ01000022">
    <property type="protein sequence ID" value="SCZ71119.1"/>
    <property type="molecule type" value="Genomic_DNA"/>
</dbReference>
<evidence type="ECO:0000313" key="7">
    <source>
        <dbReference type="EMBL" id="SCZ71119.1"/>
    </source>
</evidence>
<organism evidence="7 8">
    <name type="scientific">Photorhabdus luminescens</name>
    <name type="common">Xenorhabdus luminescens</name>
    <dbReference type="NCBI Taxonomy" id="29488"/>
    <lineage>
        <taxon>Bacteria</taxon>
        <taxon>Pseudomonadati</taxon>
        <taxon>Pseudomonadota</taxon>
        <taxon>Gammaproteobacteria</taxon>
        <taxon>Enterobacterales</taxon>
        <taxon>Morganellaceae</taxon>
        <taxon>Photorhabdus</taxon>
    </lineage>
</organism>
<evidence type="ECO:0000256" key="1">
    <source>
        <dbReference type="ARBA" id="ARBA00022630"/>
    </source>
</evidence>
<feature type="domain" description="HpaB/PvcC/4-BUDH N-terminal" evidence="6">
    <location>
        <begin position="6"/>
        <end position="271"/>
    </location>
</feature>
<dbReference type="OrthoDB" id="7233724at2"/>
<dbReference type="InterPro" id="IPR004925">
    <property type="entry name" value="HpaB/PvcC/4-BUDH"/>
</dbReference>
<evidence type="ECO:0000259" key="6">
    <source>
        <dbReference type="Pfam" id="PF11794"/>
    </source>
</evidence>
<evidence type="ECO:0000256" key="4">
    <source>
        <dbReference type="PIRSR" id="PIRSR000331-2"/>
    </source>
</evidence>
<dbReference type="Proteomes" id="UP000183223">
    <property type="component" value="Unassembled WGS sequence"/>
</dbReference>
<dbReference type="InterPro" id="IPR046373">
    <property type="entry name" value="Acyl-CoA_Oxase/DH_mid-dom_sf"/>
</dbReference>
<dbReference type="Pfam" id="PF11794">
    <property type="entry name" value="HpaB_N"/>
    <property type="match status" value="1"/>
</dbReference>
<dbReference type="Gene3D" id="2.40.110.10">
    <property type="entry name" value="Butyryl-CoA Dehydrogenase, subunit A, domain 2"/>
    <property type="match status" value="1"/>
</dbReference>
<dbReference type="Gene3D" id="1.10.3140.10">
    <property type="entry name" value="4-hydroxybutyryl-coa dehydratase, domain 1"/>
    <property type="match status" value="1"/>
</dbReference>
<dbReference type="SUPFAM" id="SSF47203">
    <property type="entry name" value="Acyl-CoA dehydrogenase C-terminal domain-like"/>
    <property type="match status" value="1"/>
</dbReference>
<keyword evidence="3" id="KW-0560">Oxidoreductase</keyword>
<dbReference type="Pfam" id="PF03241">
    <property type="entry name" value="HpaB"/>
    <property type="match status" value="1"/>
</dbReference>
<dbReference type="PANTHER" id="PTHR36117">
    <property type="entry name" value="4-HYDROXYPHENYLACETATE 3-MONOOXYGENASE-RELATED"/>
    <property type="match status" value="1"/>
</dbReference>
<feature type="binding site" evidence="4">
    <location>
        <begin position="152"/>
        <end position="155"/>
    </location>
    <ligand>
        <name>FAD</name>
        <dbReference type="ChEBI" id="CHEBI:57692"/>
    </ligand>
</feature>
<feature type="domain" description="HpaB/PvcC/4-BUDH C-terminal" evidence="5">
    <location>
        <begin position="278"/>
        <end position="477"/>
    </location>
</feature>
<dbReference type="STRING" id="29488.KS18_14925"/>
<evidence type="ECO:0000313" key="8">
    <source>
        <dbReference type="Proteomes" id="UP000183223"/>
    </source>
</evidence>
<dbReference type="GO" id="GO:0016627">
    <property type="term" value="F:oxidoreductase activity, acting on the CH-CH group of donors"/>
    <property type="evidence" value="ECO:0007669"/>
    <property type="project" value="InterPro"/>
</dbReference>
<dbReference type="Gene3D" id="1.20.140.10">
    <property type="entry name" value="Butyryl-CoA Dehydrogenase, subunit A, domain 3"/>
    <property type="match status" value="1"/>
</dbReference>
<evidence type="ECO:0000259" key="5">
    <source>
        <dbReference type="Pfam" id="PF03241"/>
    </source>
</evidence>
<keyword evidence="7" id="KW-0503">Monooxygenase</keyword>
<dbReference type="PIRSF" id="PIRSF000331">
    <property type="entry name" value="HpaA_HpaB"/>
    <property type="match status" value="1"/>
</dbReference>
<keyword evidence="1" id="KW-0285">Flavoprotein</keyword>